<dbReference type="AlphaFoldDB" id="A0A391P2A8"/>
<sequence>MLSLLFMICVFWIFGKLFIFGLRAAWSVSKLLLTVVLWPVILIGMLIGGLLHLAFPILVIAGIWALFTSRQQ</sequence>
<keyword evidence="3" id="KW-1185">Reference proteome</keyword>
<gene>
    <name evidence="2" type="ORF">KGMB01110_20610</name>
</gene>
<evidence type="ECO:0000256" key="1">
    <source>
        <dbReference type="SAM" id="Phobius"/>
    </source>
</evidence>
<proteinExistence type="predicted"/>
<keyword evidence="1" id="KW-1133">Transmembrane helix</keyword>
<keyword evidence="1" id="KW-0472">Membrane</keyword>
<dbReference type="Proteomes" id="UP000265643">
    <property type="component" value="Unassembled WGS sequence"/>
</dbReference>
<dbReference type="EMBL" id="BHGK01000001">
    <property type="protein sequence ID" value="GCA67625.1"/>
    <property type="molecule type" value="Genomic_DNA"/>
</dbReference>
<name>A0A391P2A8_9FIRM</name>
<evidence type="ECO:0000313" key="3">
    <source>
        <dbReference type="Proteomes" id="UP000265643"/>
    </source>
</evidence>
<feature type="transmembrane region" description="Helical" evidence="1">
    <location>
        <begin position="40"/>
        <end position="67"/>
    </location>
</feature>
<keyword evidence="1" id="KW-0812">Transmembrane</keyword>
<evidence type="ECO:0000313" key="2">
    <source>
        <dbReference type="EMBL" id="GCA67625.1"/>
    </source>
</evidence>
<reference evidence="3" key="1">
    <citation type="submission" date="2018-09" db="EMBL/GenBank/DDBJ databases">
        <title>Draft Genome Sequence of Mediterraneibacter sp. KCTC 15684.</title>
        <authorList>
            <person name="Kim J.S."/>
            <person name="Han K.I."/>
            <person name="Suh M.K."/>
            <person name="Lee K.C."/>
            <person name="Eom M.K."/>
            <person name="Lee J.H."/>
            <person name="Park S.H."/>
            <person name="Kang S.W."/>
            <person name="Park J.E."/>
            <person name="Oh B.S."/>
            <person name="Yu S.Y."/>
            <person name="Choi S.H."/>
            <person name="Lee D.H."/>
            <person name="Yoon H."/>
            <person name="Kim B."/>
            <person name="Yang S.J."/>
            <person name="Lee J.S."/>
        </authorList>
    </citation>
    <scope>NUCLEOTIDE SEQUENCE [LARGE SCALE GENOMIC DNA]</scope>
    <source>
        <strain evidence="3">KCTC 15684</strain>
    </source>
</reference>
<dbReference type="RefSeq" id="WP_117603589.1">
    <property type="nucleotide sequence ID" value="NZ_BHGK01000001.1"/>
</dbReference>
<organism evidence="2 3">
    <name type="scientific">Mediterraneibacter butyricigenes</name>
    <dbReference type="NCBI Taxonomy" id="2316025"/>
    <lineage>
        <taxon>Bacteria</taxon>
        <taxon>Bacillati</taxon>
        <taxon>Bacillota</taxon>
        <taxon>Clostridia</taxon>
        <taxon>Lachnospirales</taxon>
        <taxon>Lachnospiraceae</taxon>
        <taxon>Mediterraneibacter</taxon>
    </lineage>
</organism>
<accession>A0A391P2A8</accession>
<comment type="caution">
    <text evidence="2">The sequence shown here is derived from an EMBL/GenBank/DDBJ whole genome shotgun (WGS) entry which is preliminary data.</text>
</comment>
<protein>
    <submittedName>
        <fullName evidence="2">Uncharacterized protein</fullName>
    </submittedName>
</protein>